<evidence type="ECO:0000256" key="1">
    <source>
        <dbReference type="ARBA" id="ARBA00010830"/>
    </source>
</evidence>
<proteinExistence type="inferred from homology"/>
<dbReference type="InterPro" id="IPR010618">
    <property type="entry name" value="RPF"/>
</dbReference>
<feature type="compositionally biased region" description="Low complexity" evidence="3">
    <location>
        <begin position="346"/>
        <end position="358"/>
    </location>
</feature>
<dbReference type="PANTHER" id="PTHR21666:SF270">
    <property type="entry name" value="MUREIN HYDROLASE ACTIVATOR ENVC"/>
    <property type="match status" value="1"/>
</dbReference>
<protein>
    <submittedName>
        <fullName evidence="6">Transglycosylase family protein</fullName>
    </submittedName>
</protein>
<organism evidence="6 7">
    <name type="scientific">Streptomyces cremeus</name>
    <dbReference type="NCBI Taxonomy" id="66881"/>
    <lineage>
        <taxon>Bacteria</taxon>
        <taxon>Bacillati</taxon>
        <taxon>Actinomycetota</taxon>
        <taxon>Actinomycetes</taxon>
        <taxon>Kitasatosporales</taxon>
        <taxon>Streptomycetaceae</taxon>
        <taxon>Streptomyces</taxon>
    </lineage>
</organism>
<evidence type="ECO:0000256" key="2">
    <source>
        <dbReference type="ARBA" id="ARBA00022801"/>
    </source>
</evidence>
<dbReference type="InterPro" id="IPR011055">
    <property type="entry name" value="Dup_hybrid_motif"/>
</dbReference>
<sequence length="493" mass="51055">MAPTGRHRRYQPSRINSASLAAAGGVGMALPLMASGSAGAAPVDVWDKVAACESTNNWKINTGNGYYGGLQFRQATWNAYGGQAYAPRADLASKGEQIAVAERVLKGQGPTAWPVCSVKAGLVRGGPAPDISVSNVEKDKSPAKDKSPQQGKGPQKDKAKDSTPDRGEGQKKTEPPAAERPAPQPPAGRTPPPKTDPGPTRPVPGGSTAGAYTVAQGDTLSQIAESEKVTGGWQRLYQANRQVIGGDPDVIRPGQRLLVRISAPSKPAPAPTPQGDTARGPAPERATGTDGRGDQARQAAEAKRQAETKRLAEARKQAEAKKQAAEKAEKDKAAKAKAEKKNQPTRADQASSRAASSRKGGLSAPVDAGASTPYRAAGGSWSKGYHTGVDFPVPTGTTVKAVGSGSVVSAGYAGSYGYQVVLKHPDGKYTQYAHLSALTVREGQKVDAGQRIGRSGSTGNSTGPHLHFEVRTGPGFGSDVDPVAYLRAGGVRV</sequence>
<name>A0ABV5PIY8_STRCM</name>
<feature type="region of interest" description="Disordered" evidence="3">
    <location>
        <begin position="255"/>
        <end position="371"/>
    </location>
</feature>
<dbReference type="Gene3D" id="1.10.530.10">
    <property type="match status" value="1"/>
</dbReference>
<dbReference type="InterPro" id="IPR023346">
    <property type="entry name" value="Lysozyme-like_dom_sf"/>
</dbReference>
<gene>
    <name evidence="6" type="ORF">ACFFTU_24835</name>
</gene>
<dbReference type="InterPro" id="IPR018392">
    <property type="entry name" value="LysM"/>
</dbReference>
<dbReference type="CDD" id="cd12797">
    <property type="entry name" value="M23_peptidase"/>
    <property type="match status" value="1"/>
</dbReference>
<feature type="chain" id="PRO_5046004863" evidence="4">
    <location>
        <begin position="41"/>
        <end position="493"/>
    </location>
</feature>
<feature type="compositionally biased region" description="Basic and acidic residues" evidence="3">
    <location>
        <begin position="154"/>
        <end position="174"/>
    </location>
</feature>
<feature type="region of interest" description="Disordered" evidence="3">
    <location>
        <begin position="124"/>
        <end position="219"/>
    </location>
</feature>
<dbReference type="SMART" id="SM00257">
    <property type="entry name" value="LysM"/>
    <property type="match status" value="1"/>
</dbReference>
<evidence type="ECO:0000313" key="6">
    <source>
        <dbReference type="EMBL" id="MFB9523172.1"/>
    </source>
</evidence>
<evidence type="ECO:0000256" key="4">
    <source>
        <dbReference type="SAM" id="SignalP"/>
    </source>
</evidence>
<dbReference type="RefSeq" id="WP_345225793.1">
    <property type="nucleotide sequence ID" value="NZ_BAAAXE010000013.1"/>
</dbReference>
<keyword evidence="7" id="KW-1185">Reference proteome</keyword>
<dbReference type="Gene3D" id="3.10.350.10">
    <property type="entry name" value="LysM domain"/>
    <property type="match status" value="1"/>
</dbReference>
<accession>A0ABV5PIY8</accession>
<dbReference type="Pfam" id="PF01551">
    <property type="entry name" value="Peptidase_M23"/>
    <property type="match status" value="1"/>
</dbReference>
<comment type="caution">
    <text evidence="6">The sequence shown here is derived from an EMBL/GenBank/DDBJ whole genome shotgun (WGS) entry which is preliminary data.</text>
</comment>
<keyword evidence="2" id="KW-0378">Hydrolase</keyword>
<dbReference type="CDD" id="cd13925">
    <property type="entry name" value="RPF"/>
    <property type="match status" value="1"/>
</dbReference>
<dbReference type="EMBL" id="JBHMCR010000017">
    <property type="protein sequence ID" value="MFB9523172.1"/>
    <property type="molecule type" value="Genomic_DNA"/>
</dbReference>
<dbReference type="Proteomes" id="UP001589718">
    <property type="component" value="Unassembled WGS sequence"/>
</dbReference>
<reference evidence="6 7" key="1">
    <citation type="submission" date="2024-09" db="EMBL/GenBank/DDBJ databases">
        <authorList>
            <person name="Sun Q."/>
            <person name="Mori K."/>
        </authorList>
    </citation>
    <scope>NUCLEOTIDE SEQUENCE [LARGE SCALE GENOMIC DNA]</scope>
    <source>
        <strain evidence="6 7">JCM 4362</strain>
    </source>
</reference>
<dbReference type="PROSITE" id="PS51782">
    <property type="entry name" value="LYSM"/>
    <property type="match status" value="1"/>
</dbReference>
<dbReference type="Pfam" id="PF06737">
    <property type="entry name" value="Transglycosylas"/>
    <property type="match status" value="1"/>
</dbReference>
<dbReference type="InterPro" id="IPR036779">
    <property type="entry name" value="LysM_dom_sf"/>
</dbReference>
<dbReference type="InterPro" id="IPR016047">
    <property type="entry name" value="M23ase_b-sheet_dom"/>
</dbReference>
<dbReference type="Gene3D" id="2.70.70.10">
    <property type="entry name" value="Glucose Permease (Domain IIA)"/>
    <property type="match status" value="1"/>
</dbReference>
<dbReference type="SUPFAM" id="SSF51261">
    <property type="entry name" value="Duplicated hybrid motif"/>
    <property type="match status" value="1"/>
</dbReference>
<feature type="compositionally biased region" description="Basic and acidic residues" evidence="3">
    <location>
        <begin position="291"/>
        <end position="342"/>
    </location>
</feature>
<evidence type="ECO:0000259" key="5">
    <source>
        <dbReference type="PROSITE" id="PS51782"/>
    </source>
</evidence>
<evidence type="ECO:0000313" key="7">
    <source>
        <dbReference type="Proteomes" id="UP001589718"/>
    </source>
</evidence>
<keyword evidence="4" id="KW-0732">Signal</keyword>
<dbReference type="SUPFAM" id="SSF54106">
    <property type="entry name" value="LysM domain"/>
    <property type="match status" value="1"/>
</dbReference>
<evidence type="ECO:0000256" key="3">
    <source>
        <dbReference type="SAM" id="MobiDB-lite"/>
    </source>
</evidence>
<feature type="compositionally biased region" description="Pro residues" evidence="3">
    <location>
        <begin position="182"/>
        <end position="202"/>
    </location>
</feature>
<feature type="compositionally biased region" description="Basic and acidic residues" evidence="3">
    <location>
        <begin position="136"/>
        <end position="147"/>
    </location>
</feature>
<feature type="signal peptide" evidence="4">
    <location>
        <begin position="1"/>
        <end position="40"/>
    </location>
</feature>
<dbReference type="SUPFAM" id="SSF53955">
    <property type="entry name" value="Lysozyme-like"/>
    <property type="match status" value="1"/>
</dbReference>
<comment type="similarity">
    <text evidence="1">Belongs to the transglycosylase family. Rpf subfamily.</text>
</comment>
<dbReference type="InterPro" id="IPR050570">
    <property type="entry name" value="Cell_wall_metabolism_enzyme"/>
</dbReference>
<dbReference type="CDD" id="cd00118">
    <property type="entry name" value="LysM"/>
    <property type="match status" value="1"/>
</dbReference>
<dbReference type="PANTHER" id="PTHR21666">
    <property type="entry name" value="PEPTIDASE-RELATED"/>
    <property type="match status" value="1"/>
</dbReference>
<feature type="domain" description="LysM" evidence="5">
    <location>
        <begin position="210"/>
        <end position="259"/>
    </location>
</feature>
<feature type="region of interest" description="Disordered" evidence="3">
    <location>
        <begin position="446"/>
        <end position="465"/>
    </location>
</feature>
<dbReference type="Pfam" id="PF01476">
    <property type="entry name" value="LysM"/>
    <property type="match status" value="1"/>
</dbReference>